<dbReference type="GO" id="GO:0071164">
    <property type="term" value="F:RNA cap trimethylguanosine synthase activity"/>
    <property type="evidence" value="ECO:0007669"/>
    <property type="project" value="TreeGrafter"/>
</dbReference>
<dbReference type="OMA" id="CIHANYL"/>
<evidence type="ECO:0000256" key="5">
    <source>
        <dbReference type="ARBA" id="ARBA00048763"/>
    </source>
</evidence>
<dbReference type="KEGG" id="pif:PITG_11741"/>
<dbReference type="GO" id="GO:0003676">
    <property type="term" value="F:nucleic acid binding"/>
    <property type="evidence" value="ECO:0007669"/>
    <property type="project" value="InterPro"/>
</dbReference>
<comment type="catalytic activity">
    <reaction evidence="4">
        <text>a 5'-end (N(7)-methyl 5'-triphosphoguanosine)-ribonucleoside in snoRNA + S-adenosyl-L-methionine = a 5'-end (N(2),N(7)-dimethyl 5'-triphosphoguanosine)-ribonucleoside in snoRNA + S-adenosyl-L-homocysteine + H(+)</text>
        <dbReference type="Rhea" id="RHEA:78475"/>
        <dbReference type="Rhea" id="RHEA-COMP:19086"/>
        <dbReference type="Rhea" id="RHEA-COMP:19088"/>
        <dbReference type="ChEBI" id="CHEBI:15378"/>
        <dbReference type="ChEBI" id="CHEBI:57856"/>
        <dbReference type="ChEBI" id="CHEBI:59789"/>
        <dbReference type="ChEBI" id="CHEBI:156461"/>
        <dbReference type="ChEBI" id="CHEBI:172880"/>
    </reaction>
    <physiologicalReaction direction="left-to-right" evidence="4">
        <dbReference type="Rhea" id="RHEA:78476"/>
    </physiologicalReaction>
</comment>
<dbReference type="InterPro" id="IPR019012">
    <property type="entry name" value="RNA_cap_Gua-N2-MeTrfase"/>
</dbReference>
<feature type="compositionally biased region" description="Basic and acidic residues" evidence="8">
    <location>
        <begin position="180"/>
        <end position="206"/>
    </location>
</feature>
<feature type="region of interest" description="Disordered" evidence="8">
    <location>
        <begin position="158"/>
        <end position="277"/>
    </location>
</feature>
<feature type="compositionally biased region" description="Basic residues" evidence="8">
    <location>
        <begin position="243"/>
        <end position="252"/>
    </location>
</feature>
<dbReference type="HOGENOM" id="CLU_042603_0_0_1"/>
<comment type="catalytic activity">
    <reaction evidence="6">
        <text>a 5'-end (N(7)-methyl 5'-triphosphoguanosine)-ribonucleoside in snRNA + S-adenosyl-L-methionine = a 5'-end (N(2),N(7)-dimethyl 5'-triphosphoguanosine)-ribonucleoside in snRNA + S-adenosyl-L-homocysteine + H(+)</text>
        <dbReference type="Rhea" id="RHEA:78471"/>
        <dbReference type="Rhea" id="RHEA-COMP:19085"/>
        <dbReference type="Rhea" id="RHEA-COMP:19087"/>
        <dbReference type="ChEBI" id="CHEBI:15378"/>
        <dbReference type="ChEBI" id="CHEBI:57856"/>
        <dbReference type="ChEBI" id="CHEBI:59789"/>
        <dbReference type="ChEBI" id="CHEBI:156461"/>
        <dbReference type="ChEBI" id="CHEBI:172880"/>
    </reaction>
    <physiologicalReaction direction="left-to-right" evidence="6">
        <dbReference type="Rhea" id="RHEA:78472"/>
    </physiologicalReaction>
</comment>
<sequence length="498" mass="55931">MEVPGEPPSHGSTRPMAATARVIVAPVTHLGIGGRQRSSSLDSERLWRPASGFASKQHAELEAKRLHKERQLQRDRRRQEVQAEKRKHEAELAKGPKPNDHVIVEEGEWKTVVSHGRRAHNDRRAAHATTAIFLPLSLGPSALKFSNFARCHDEMKAADVASRKRRQQMRRRRKTSSQRAEAKSETENGRLADNLHVDDAVAEHNGRQARGNSQNHKQTGAMHPPDYAMRKTKSTSPRGNAHQGHRANRRSTSRLDSPQSPRTGSDSHGSPRPRKCGDKRDFFFRNLDYDLRSQLQVDEVAEFSVTDFEMATKISQFVLDLFFPSKDGTTSESGSSVHDDGTATTEKCKKYSLVVTDGTACVGGNVLSFCDFFTHVNAVENDSTRMQMLRHNLQVLQKTNVKCIYANYLDVMLELEQDVVFLDPPWGGPEYKGLDKVDLFLGGFPLHDICSRLKGSAKCVVLKVPSNFDDAKFSQLVPGKVVIRRDLKKMHLVLLDFR</sequence>
<dbReference type="InParanoid" id="D0NIF9"/>
<dbReference type="OrthoDB" id="194443at2759"/>
<evidence type="ECO:0000313" key="10">
    <source>
        <dbReference type="Proteomes" id="UP000006643"/>
    </source>
</evidence>
<dbReference type="GeneID" id="9470778"/>
<dbReference type="eggNOG" id="KOG2730">
    <property type="taxonomic scope" value="Eukaryota"/>
</dbReference>
<comment type="catalytic activity">
    <reaction evidence="5">
        <text>a 5'-end (N(2),N(7)-dimethyl 5'-triphosphoguanosine)-ribonucleoside in snRNA + S-adenosyl-L-methionine = a 5'-end (N(2),N(2),N(7)-trimethyl 5'-triphosphoguanosine)-ribonucleoside in snRNA + S-adenosyl-L-homocysteine + H(+)</text>
        <dbReference type="Rhea" id="RHEA:78479"/>
        <dbReference type="Rhea" id="RHEA-COMP:19087"/>
        <dbReference type="Rhea" id="RHEA-COMP:19089"/>
        <dbReference type="ChEBI" id="CHEBI:15378"/>
        <dbReference type="ChEBI" id="CHEBI:57856"/>
        <dbReference type="ChEBI" id="CHEBI:59789"/>
        <dbReference type="ChEBI" id="CHEBI:167623"/>
        <dbReference type="ChEBI" id="CHEBI:172880"/>
    </reaction>
    <physiologicalReaction direction="left-to-right" evidence="5">
        <dbReference type="Rhea" id="RHEA:78480"/>
    </physiologicalReaction>
</comment>
<keyword evidence="10" id="KW-1185">Reference proteome</keyword>
<comment type="catalytic activity">
    <reaction evidence="3">
        <text>a 5'-end (N(2),N(7)-dimethyl 5'-triphosphoguanosine)-ribonucleoside in snoRNA + S-adenosyl-L-methionine = a 5'-end (N(2),N(2),N(7)-trimethyl 5'-triphosphoguanosine)-ribonucleoside in snoRNA + S-adenosyl-L-homocysteine + H(+)</text>
        <dbReference type="Rhea" id="RHEA:78507"/>
        <dbReference type="Rhea" id="RHEA-COMP:19088"/>
        <dbReference type="Rhea" id="RHEA-COMP:19090"/>
        <dbReference type="ChEBI" id="CHEBI:15378"/>
        <dbReference type="ChEBI" id="CHEBI:57856"/>
        <dbReference type="ChEBI" id="CHEBI:59789"/>
        <dbReference type="ChEBI" id="CHEBI:167623"/>
        <dbReference type="ChEBI" id="CHEBI:172880"/>
    </reaction>
    <physiologicalReaction direction="left-to-right" evidence="3">
        <dbReference type="Rhea" id="RHEA:78508"/>
    </physiologicalReaction>
</comment>
<dbReference type="RefSeq" id="XP_002901258.1">
    <property type="nucleotide sequence ID" value="XM_002901212.1"/>
</dbReference>
<comment type="similarity">
    <text evidence="2">Belongs to the methyltransferase superfamily. Trimethylguanosine synthase family.</text>
</comment>
<evidence type="ECO:0000256" key="1">
    <source>
        <dbReference type="ARBA" id="ARBA00018517"/>
    </source>
</evidence>
<organism evidence="9 10">
    <name type="scientific">Phytophthora infestans (strain T30-4)</name>
    <name type="common">Potato late blight agent</name>
    <dbReference type="NCBI Taxonomy" id="403677"/>
    <lineage>
        <taxon>Eukaryota</taxon>
        <taxon>Sar</taxon>
        <taxon>Stramenopiles</taxon>
        <taxon>Oomycota</taxon>
        <taxon>Peronosporomycetes</taxon>
        <taxon>Peronosporales</taxon>
        <taxon>Peronosporaceae</taxon>
        <taxon>Phytophthora</taxon>
    </lineage>
</organism>
<dbReference type="InterPro" id="IPR029063">
    <property type="entry name" value="SAM-dependent_MTases_sf"/>
</dbReference>
<reference evidence="10" key="1">
    <citation type="journal article" date="2009" name="Nature">
        <title>Genome sequence and analysis of the Irish potato famine pathogen Phytophthora infestans.</title>
        <authorList>
            <consortium name="The Broad Institute Genome Sequencing Platform"/>
            <person name="Haas B.J."/>
            <person name="Kamoun S."/>
            <person name="Zody M.C."/>
            <person name="Jiang R.H."/>
            <person name="Handsaker R.E."/>
            <person name="Cano L.M."/>
            <person name="Grabherr M."/>
            <person name="Kodira C.D."/>
            <person name="Raffaele S."/>
            <person name="Torto-Alalibo T."/>
            <person name="Bozkurt T.O."/>
            <person name="Ah-Fong A.M."/>
            <person name="Alvarado L."/>
            <person name="Anderson V.L."/>
            <person name="Armstrong M.R."/>
            <person name="Avrova A."/>
            <person name="Baxter L."/>
            <person name="Beynon J."/>
            <person name="Boevink P.C."/>
            <person name="Bollmann S.R."/>
            <person name="Bos J.I."/>
            <person name="Bulone V."/>
            <person name="Cai G."/>
            <person name="Cakir C."/>
            <person name="Carrington J.C."/>
            <person name="Chawner M."/>
            <person name="Conti L."/>
            <person name="Costanzo S."/>
            <person name="Ewan R."/>
            <person name="Fahlgren N."/>
            <person name="Fischbach M.A."/>
            <person name="Fugelstad J."/>
            <person name="Gilroy E.M."/>
            <person name="Gnerre S."/>
            <person name="Green P.J."/>
            <person name="Grenville-Briggs L.J."/>
            <person name="Griffith J."/>
            <person name="Grunwald N.J."/>
            <person name="Horn K."/>
            <person name="Horner N.R."/>
            <person name="Hu C.H."/>
            <person name="Huitema E."/>
            <person name="Jeong D.H."/>
            <person name="Jones A.M."/>
            <person name="Jones J.D."/>
            <person name="Jones R.W."/>
            <person name="Karlsson E.K."/>
            <person name="Kunjeti S.G."/>
            <person name="Lamour K."/>
            <person name="Liu Z."/>
            <person name="Ma L."/>
            <person name="Maclean D."/>
            <person name="Chibucos M.C."/>
            <person name="McDonald H."/>
            <person name="McWalters J."/>
            <person name="Meijer H.J."/>
            <person name="Morgan W."/>
            <person name="Morris P.F."/>
            <person name="Munro C.A."/>
            <person name="O'Neill K."/>
            <person name="Ospina-Giraldo M."/>
            <person name="Pinzon A."/>
            <person name="Pritchard L."/>
            <person name="Ramsahoye B."/>
            <person name="Ren Q."/>
            <person name="Restrepo S."/>
            <person name="Roy S."/>
            <person name="Sadanandom A."/>
            <person name="Savidor A."/>
            <person name="Schornack S."/>
            <person name="Schwartz D.C."/>
            <person name="Schumann U.D."/>
            <person name="Schwessinger B."/>
            <person name="Seyer L."/>
            <person name="Sharpe T."/>
            <person name="Silvar C."/>
            <person name="Song J."/>
            <person name="Studholme D.J."/>
            <person name="Sykes S."/>
            <person name="Thines M."/>
            <person name="van de Vondervoort P.J."/>
            <person name="Phuntumart V."/>
            <person name="Wawra S."/>
            <person name="Weide R."/>
            <person name="Win J."/>
            <person name="Young C."/>
            <person name="Zhou S."/>
            <person name="Fry W."/>
            <person name="Meyers B.C."/>
            <person name="van West P."/>
            <person name="Ristaino J."/>
            <person name="Govers F."/>
            <person name="Birch P.R."/>
            <person name="Whisson S.C."/>
            <person name="Judelson H.S."/>
            <person name="Nusbaum C."/>
        </authorList>
    </citation>
    <scope>NUCLEOTIDE SEQUENCE [LARGE SCALE GENOMIC DNA]</scope>
    <source>
        <strain evidence="10">T30-4</strain>
    </source>
</reference>
<feature type="compositionally biased region" description="Polar residues" evidence="8">
    <location>
        <begin position="254"/>
        <end position="268"/>
    </location>
</feature>
<dbReference type="GO" id="GO:0005634">
    <property type="term" value="C:nucleus"/>
    <property type="evidence" value="ECO:0007669"/>
    <property type="project" value="TreeGrafter"/>
</dbReference>
<dbReference type="PROSITE" id="PS00092">
    <property type="entry name" value="N6_MTASE"/>
    <property type="match status" value="1"/>
</dbReference>
<accession>D0NIF9</accession>
<evidence type="ECO:0000256" key="3">
    <source>
        <dbReference type="ARBA" id="ARBA00047418"/>
    </source>
</evidence>
<evidence type="ECO:0000256" key="2">
    <source>
        <dbReference type="ARBA" id="ARBA00025783"/>
    </source>
</evidence>
<feature type="compositionally biased region" description="Basic residues" evidence="8">
    <location>
        <begin position="163"/>
        <end position="176"/>
    </location>
</feature>
<protein>
    <recommendedName>
        <fullName evidence="1">Trimethylguanosine synthase</fullName>
    </recommendedName>
    <alternativeName>
        <fullName evidence="7">Cap-specific guanine-N(2) methyltransferase</fullName>
    </alternativeName>
</protein>
<dbReference type="EMBL" id="DS028139">
    <property type="protein sequence ID" value="EEY59244.1"/>
    <property type="molecule type" value="Genomic_DNA"/>
</dbReference>
<dbReference type="Gene3D" id="3.40.50.150">
    <property type="entry name" value="Vaccinia Virus protein VP39"/>
    <property type="match status" value="1"/>
</dbReference>
<dbReference type="InterPro" id="IPR002052">
    <property type="entry name" value="DNA_methylase_N6_adenine_CS"/>
</dbReference>
<evidence type="ECO:0000256" key="8">
    <source>
        <dbReference type="SAM" id="MobiDB-lite"/>
    </source>
</evidence>
<dbReference type="PANTHER" id="PTHR14741:SF32">
    <property type="entry name" value="TRIMETHYLGUANOSINE SYNTHASE"/>
    <property type="match status" value="1"/>
</dbReference>
<dbReference type="AlphaFoldDB" id="D0NIF9"/>
<evidence type="ECO:0000256" key="4">
    <source>
        <dbReference type="ARBA" id="ARBA00048740"/>
    </source>
</evidence>
<gene>
    <name evidence="9" type="ORF">PITG_11741</name>
</gene>
<evidence type="ECO:0000313" key="9">
    <source>
        <dbReference type="EMBL" id="EEY59244.1"/>
    </source>
</evidence>
<proteinExistence type="inferred from homology"/>
<dbReference type="Proteomes" id="UP000006643">
    <property type="component" value="Unassembled WGS sequence"/>
</dbReference>
<name>D0NIF9_PHYIT</name>
<dbReference type="Pfam" id="PF09445">
    <property type="entry name" value="Methyltransf_15"/>
    <property type="match status" value="1"/>
</dbReference>
<dbReference type="STRING" id="403677.D0NIF9"/>
<dbReference type="PANTHER" id="PTHR14741">
    <property type="entry name" value="S-ADENOSYLMETHIONINE-DEPENDENT METHYLTRANSFERASE RELATED"/>
    <property type="match status" value="1"/>
</dbReference>
<evidence type="ECO:0000256" key="7">
    <source>
        <dbReference type="ARBA" id="ARBA00049790"/>
    </source>
</evidence>
<dbReference type="VEuPathDB" id="FungiDB:PITG_11741"/>
<evidence type="ECO:0000256" key="6">
    <source>
        <dbReference type="ARBA" id="ARBA00049075"/>
    </source>
</evidence>
<dbReference type="SUPFAM" id="SSF53335">
    <property type="entry name" value="S-adenosyl-L-methionine-dependent methyltransferases"/>
    <property type="match status" value="1"/>
</dbReference>